<dbReference type="EMBL" id="JAINUG010000076">
    <property type="protein sequence ID" value="KAJ8400526.1"/>
    <property type="molecule type" value="Genomic_DNA"/>
</dbReference>
<evidence type="ECO:0000256" key="1">
    <source>
        <dbReference type="SAM" id="MobiDB-lite"/>
    </source>
</evidence>
<comment type="caution">
    <text evidence="2">The sequence shown here is derived from an EMBL/GenBank/DDBJ whole genome shotgun (WGS) entry which is preliminary data.</text>
</comment>
<dbReference type="Proteomes" id="UP001221898">
    <property type="component" value="Unassembled WGS sequence"/>
</dbReference>
<evidence type="ECO:0000313" key="3">
    <source>
        <dbReference type="Proteomes" id="UP001221898"/>
    </source>
</evidence>
<reference evidence="2" key="1">
    <citation type="journal article" date="2023" name="Science">
        <title>Genome structures resolve the early diversification of teleost fishes.</title>
        <authorList>
            <person name="Parey E."/>
            <person name="Louis A."/>
            <person name="Montfort J."/>
            <person name="Bouchez O."/>
            <person name="Roques C."/>
            <person name="Iampietro C."/>
            <person name="Lluch J."/>
            <person name="Castinel A."/>
            <person name="Donnadieu C."/>
            <person name="Desvignes T."/>
            <person name="Floi Bucao C."/>
            <person name="Jouanno E."/>
            <person name="Wen M."/>
            <person name="Mejri S."/>
            <person name="Dirks R."/>
            <person name="Jansen H."/>
            <person name="Henkel C."/>
            <person name="Chen W.J."/>
            <person name="Zahm M."/>
            <person name="Cabau C."/>
            <person name="Klopp C."/>
            <person name="Thompson A.W."/>
            <person name="Robinson-Rechavi M."/>
            <person name="Braasch I."/>
            <person name="Lecointre G."/>
            <person name="Bobe J."/>
            <person name="Postlethwait J.H."/>
            <person name="Berthelot C."/>
            <person name="Roest Crollius H."/>
            <person name="Guiguen Y."/>
        </authorList>
    </citation>
    <scope>NUCLEOTIDE SEQUENCE</scope>
    <source>
        <strain evidence="2">NC1722</strain>
    </source>
</reference>
<feature type="region of interest" description="Disordered" evidence="1">
    <location>
        <begin position="46"/>
        <end position="102"/>
    </location>
</feature>
<keyword evidence="3" id="KW-1185">Reference proteome</keyword>
<proteinExistence type="predicted"/>
<evidence type="ECO:0000313" key="2">
    <source>
        <dbReference type="EMBL" id="KAJ8400526.1"/>
    </source>
</evidence>
<name>A0AAD7WKM8_9TELE</name>
<gene>
    <name evidence="2" type="ORF">AAFF_G00396500</name>
</gene>
<protein>
    <submittedName>
        <fullName evidence="2">Uncharacterized protein</fullName>
    </submittedName>
</protein>
<dbReference type="AlphaFoldDB" id="A0AAD7WKM8"/>
<sequence length="102" mass="10671">MHGEQALGPSRGEAALMAGDLWLLSSSVMKFKLLRSGSCSRCAGRVRRVSRPRDPSRAAVRGRPGAYGHPLILLTPPSEAARGRGATRPVSGSAGGQTTFCP</sequence>
<organism evidence="2 3">
    <name type="scientific">Aldrovandia affinis</name>
    <dbReference type="NCBI Taxonomy" id="143900"/>
    <lineage>
        <taxon>Eukaryota</taxon>
        <taxon>Metazoa</taxon>
        <taxon>Chordata</taxon>
        <taxon>Craniata</taxon>
        <taxon>Vertebrata</taxon>
        <taxon>Euteleostomi</taxon>
        <taxon>Actinopterygii</taxon>
        <taxon>Neopterygii</taxon>
        <taxon>Teleostei</taxon>
        <taxon>Notacanthiformes</taxon>
        <taxon>Halosauridae</taxon>
        <taxon>Aldrovandia</taxon>
    </lineage>
</organism>
<accession>A0AAD7WKM8</accession>